<dbReference type="GeneID" id="2910599"/>
<dbReference type="Proteomes" id="UP000182444">
    <property type="component" value="Chromosome 1D"/>
</dbReference>
<sequence length="159" mass="18050">MTEKEATNGVANEAESPEIKEENMTTKGEAVAEPKSLTTTSLPFSSPLFQLLLAQKVYELGDKEETFARITNDINEHPLLLDQIPEIETSPISRDQCYQWYLEQLESEGLEQGKGQWIMQLAQSKYDKFVEQLESEIEQDGVDFIAKVGEIEEMSKQES</sequence>
<evidence type="ECO:0000313" key="3">
    <source>
        <dbReference type="EMBL" id="RDW27429.1"/>
    </source>
</evidence>
<name>A0A1D8ND38_YARLL</name>
<dbReference type="VEuPathDB" id="FungiDB:YALI0_D04070g"/>
<dbReference type="RefSeq" id="XP_502388.1">
    <property type="nucleotide sequence ID" value="XM_502388.1"/>
</dbReference>
<protein>
    <submittedName>
        <fullName evidence="2">Uncharacterized protein</fullName>
    </submittedName>
</protein>
<dbReference type="KEGG" id="yli:2910599"/>
<accession>A0A1D8ND38</accession>
<evidence type="ECO:0000313" key="4">
    <source>
        <dbReference type="Proteomes" id="UP000182444"/>
    </source>
</evidence>
<feature type="region of interest" description="Disordered" evidence="1">
    <location>
        <begin position="1"/>
        <end position="35"/>
    </location>
</feature>
<evidence type="ECO:0000313" key="5">
    <source>
        <dbReference type="Proteomes" id="UP000256601"/>
    </source>
</evidence>
<dbReference type="Proteomes" id="UP000256601">
    <property type="component" value="Unassembled WGS sequence"/>
</dbReference>
<dbReference type="OrthoDB" id="10374643at2759"/>
<reference evidence="3 5" key="2">
    <citation type="submission" date="2018-07" db="EMBL/GenBank/DDBJ databases">
        <title>Draft Genome Assemblies for Five Robust Yarrowia lipolytica Strains Exhibiting High Lipid Production and Pentose Sugar Utilization and Sugar Alcohol Secretion from Undetoxified Lignocellulosic Biomass Hydrolysates.</title>
        <authorList>
            <consortium name="DOE Joint Genome Institute"/>
            <person name="Walker C."/>
            <person name="Ryu S."/>
            <person name="Na H."/>
            <person name="Zane M."/>
            <person name="LaButti K."/>
            <person name="Lipzen A."/>
            <person name="Haridas S."/>
            <person name="Barry K."/>
            <person name="Grigoriev I.V."/>
            <person name="Quarterman J."/>
            <person name="Slininger P."/>
            <person name="Dien B."/>
            <person name="Trinh C.T."/>
        </authorList>
    </citation>
    <scope>NUCLEOTIDE SEQUENCE [LARGE SCALE GENOMIC DNA]</scope>
    <source>
        <strain evidence="3 5">YB392</strain>
    </source>
</reference>
<dbReference type="EMBL" id="KZ858963">
    <property type="protein sequence ID" value="RDW27429.1"/>
    <property type="molecule type" value="Genomic_DNA"/>
</dbReference>
<proteinExistence type="predicted"/>
<dbReference type="AlphaFoldDB" id="A0A1D8ND38"/>
<gene>
    <name evidence="3" type="ORF">B0I71DRAFT_129198</name>
    <name evidence="2" type="ORF">YALI1_D05099g</name>
</gene>
<evidence type="ECO:0000313" key="2">
    <source>
        <dbReference type="EMBL" id="AOW03554.1"/>
    </source>
</evidence>
<reference evidence="2 4" key="1">
    <citation type="journal article" date="2016" name="PLoS ONE">
        <title>Sequence Assembly of Yarrowia lipolytica Strain W29/CLIB89 Shows Transposable Element Diversity.</title>
        <authorList>
            <person name="Magnan C."/>
            <person name="Yu J."/>
            <person name="Chang I."/>
            <person name="Jahn E."/>
            <person name="Kanomata Y."/>
            <person name="Wu J."/>
            <person name="Zeller M."/>
            <person name="Oakes M."/>
            <person name="Baldi P."/>
            <person name="Sandmeyer S."/>
        </authorList>
    </citation>
    <scope>NUCLEOTIDE SEQUENCE [LARGE SCALE GENOMIC DNA]</scope>
    <source>
        <strain evidence="2">CLIB89</strain>
        <strain evidence="4">CLIB89(W29)</strain>
    </source>
</reference>
<evidence type="ECO:0000256" key="1">
    <source>
        <dbReference type="SAM" id="MobiDB-lite"/>
    </source>
</evidence>
<dbReference type="VEuPathDB" id="FungiDB:YALI1_D05099g"/>
<dbReference type="EMBL" id="CP017556">
    <property type="protein sequence ID" value="AOW03554.1"/>
    <property type="molecule type" value="Genomic_DNA"/>
</dbReference>
<organism evidence="2 4">
    <name type="scientific">Yarrowia lipolytica</name>
    <name type="common">Candida lipolytica</name>
    <dbReference type="NCBI Taxonomy" id="4952"/>
    <lineage>
        <taxon>Eukaryota</taxon>
        <taxon>Fungi</taxon>
        <taxon>Dikarya</taxon>
        <taxon>Ascomycota</taxon>
        <taxon>Saccharomycotina</taxon>
        <taxon>Dipodascomycetes</taxon>
        <taxon>Dipodascales</taxon>
        <taxon>Dipodascales incertae sedis</taxon>
        <taxon>Yarrowia</taxon>
    </lineage>
</organism>